<feature type="compositionally biased region" description="Low complexity" evidence="1">
    <location>
        <begin position="81"/>
        <end position="92"/>
    </location>
</feature>
<keyword evidence="3" id="KW-1185">Reference proteome</keyword>
<proteinExistence type="predicted"/>
<sequence length="471" mass="50575">MAEREDSTKDLHEREITVYAQYAGVKIVCPRRQCTSVAKRQGGSRSPSPGLGCALNGYRRHDRVQSATAESEICTPHAQAGSSTGTGFNTTTEAQEEGEESDRNVGNGPWKEARGCIQGCCRRGPNARALRNAHVNKPLGDFAITKRLVSLELSNESSTTLERAEAPRPDKPANATPSRKTTSAGQDIPSERTNTNAEGIGSFTAVHPMAVDAVSEDDGGSDKDTGSTDGKVIIAKPMMRLLLVKRRTPVFGRSGGGEVRLERGRRMTVVDVRMNFTSSKAPALASGVEGGDGDVENKQGPPRRLDTGMIPTCQPTAATHHTDADGTVETMDVVERPITLEAAAGGACYVHVLEAKPASSLITKNLDLVPSLRRRRSGRGVRGNWSVFRDGEEDESGCSCWSESHVWGEVYAGEVSSATLPKCARRHSSHYPGTRAGPGAARGGRPAYVEEVRGRSHAELRQTLTSDQLRY</sequence>
<feature type="region of interest" description="Disordered" evidence="1">
    <location>
        <begin position="283"/>
        <end position="320"/>
    </location>
</feature>
<feature type="region of interest" description="Disordered" evidence="1">
    <location>
        <begin position="426"/>
        <end position="445"/>
    </location>
</feature>
<dbReference type="EMBL" id="JAWWNJ010000132">
    <property type="protein sequence ID" value="KAK6985229.1"/>
    <property type="molecule type" value="Genomic_DNA"/>
</dbReference>
<organism evidence="2 3">
    <name type="scientific">Favolaschia claudopus</name>
    <dbReference type="NCBI Taxonomy" id="2862362"/>
    <lineage>
        <taxon>Eukaryota</taxon>
        <taxon>Fungi</taxon>
        <taxon>Dikarya</taxon>
        <taxon>Basidiomycota</taxon>
        <taxon>Agaricomycotina</taxon>
        <taxon>Agaricomycetes</taxon>
        <taxon>Agaricomycetidae</taxon>
        <taxon>Agaricales</taxon>
        <taxon>Marasmiineae</taxon>
        <taxon>Mycenaceae</taxon>
        <taxon>Favolaschia</taxon>
    </lineage>
</organism>
<feature type="region of interest" description="Disordered" evidence="1">
    <location>
        <begin position="75"/>
        <end position="110"/>
    </location>
</feature>
<reference evidence="2 3" key="1">
    <citation type="journal article" date="2024" name="J Genomics">
        <title>Draft genome sequencing and assembly of Favolaschia claudopus CIRM-BRFM 2984 isolated from oak limbs.</title>
        <authorList>
            <person name="Navarro D."/>
            <person name="Drula E."/>
            <person name="Chaduli D."/>
            <person name="Cazenave R."/>
            <person name="Ahrendt S."/>
            <person name="Wang J."/>
            <person name="Lipzen A."/>
            <person name="Daum C."/>
            <person name="Barry K."/>
            <person name="Grigoriev I.V."/>
            <person name="Favel A."/>
            <person name="Rosso M.N."/>
            <person name="Martin F."/>
        </authorList>
    </citation>
    <scope>NUCLEOTIDE SEQUENCE [LARGE SCALE GENOMIC DNA]</scope>
    <source>
        <strain evidence="2 3">CIRM-BRFM 2984</strain>
    </source>
</reference>
<feature type="compositionally biased region" description="Polar residues" evidence="1">
    <location>
        <begin position="175"/>
        <end position="197"/>
    </location>
</feature>
<feature type="region of interest" description="Disordered" evidence="1">
    <location>
        <begin position="155"/>
        <end position="198"/>
    </location>
</feature>
<accession>A0AAV9ZM38</accession>
<feature type="compositionally biased region" description="Low complexity" evidence="1">
    <location>
        <begin position="432"/>
        <end position="445"/>
    </location>
</feature>
<evidence type="ECO:0000313" key="2">
    <source>
        <dbReference type="EMBL" id="KAK6985229.1"/>
    </source>
</evidence>
<evidence type="ECO:0000313" key="3">
    <source>
        <dbReference type="Proteomes" id="UP001362999"/>
    </source>
</evidence>
<feature type="compositionally biased region" description="Basic and acidic residues" evidence="1">
    <location>
        <begin position="162"/>
        <end position="171"/>
    </location>
</feature>
<dbReference type="AlphaFoldDB" id="A0AAV9ZM38"/>
<dbReference type="Proteomes" id="UP001362999">
    <property type="component" value="Unassembled WGS sequence"/>
</dbReference>
<name>A0AAV9ZM38_9AGAR</name>
<comment type="caution">
    <text evidence="2">The sequence shown here is derived from an EMBL/GenBank/DDBJ whole genome shotgun (WGS) entry which is preliminary data.</text>
</comment>
<gene>
    <name evidence="2" type="ORF">R3P38DRAFT_2805950</name>
</gene>
<evidence type="ECO:0000256" key="1">
    <source>
        <dbReference type="SAM" id="MobiDB-lite"/>
    </source>
</evidence>
<protein>
    <submittedName>
        <fullName evidence="2">Uncharacterized protein</fullName>
    </submittedName>
</protein>